<proteinExistence type="predicted"/>
<reference evidence="1 2" key="1">
    <citation type="submission" date="2019-09" db="EMBL/GenBank/DDBJ databases">
        <authorList>
            <person name="Chandra G."/>
            <person name="Truman W A."/>
        </authorList>
    </citation>
    <scope>NUCLEOTIDE SEQUENCE [LARGE SCALE GENOMIC DNA]</scope>
    <source>
        <strain evidence="1">PS833</strain>
    </source>
</reference>
<evidence type="ECO:0008006" key="3">
    <source>
        <dbReference type="Google" id="ProtNLM"/>
    </source>
</evidence>
<sequence>MDAGLVKGEDFAVDASIIKADASRQRGVPGDEQVNWSDPTLSTRAVREYREALDEEALAETLPKRLPLTDPQARWTAGPLLQAAQLSTLTLRIISSIPSTA</sequence>
<organism evidence="1 2">
    <name type="scientific">Pseudomonas fluorescens</name>
    <dbReference type="NCBI Taxonomy" id="294"/>
    <lineage>
        <taxon>Bacteria</taxon>
        <taxon>Pseudomonadati</taxon>
        <taxon>Pseudomonadota</taxon>
        <taxon>Gammaproteobacteria</taxon>
        <taxon>Pseudomonadales</taxon>
        <taxon>Pseudomonadaceae</taxon>
        <taxon>Pseudomonas</taxon>
    </lineage>
</organism>
<gene>
    <name evidence="1" type="ORF">PS833_03805</name>
</gene>
<protein>
    <recommendedName>
        <fullName evidence="3">Transposase</fullName>
    </recommendedName>
</protein>
<name>A0A5E7DZM9_PSEFL</name>
<dbReference type="AlphaFoldDB" id="A0A5E7DZM9"/>
<evidence type="ECO:0000313" key="2">
    <source>
        <dbReference type="Proteomes" id="UP000409037"/>
    </source>
</evidence>
<accession>A0A5E7DZM9</accession>
<dbReference type="EMBL" id="CABVHU010000009">
    <property type="protein sequence ID" value="VVO15804.1"/>
    <property type="molecule type" value="Genomic_DNA"/>
</dbReference>
<evidence type="ECO:0000313" key="1">
    <source>
        <dbReference type="EMBL" id="VVO15804.1"/>
    </source>
</evidence>
<dbReference type="Proteomes" id="UP000409037">
    <property type="component" value="Unassembled WGS sequence"/>
</dbReference>